<dbReference type="RefSeq" id="XP_002850887.1">
    <property type="nucleotide sequence ID" value="XM_002850841.1"/>
</dbReference>
<evidence type="ECO:0000313" key="4">
    <source>
        <dbReference type="Proteomes" id="UP000002035"/>
    </source>
</evidence>
<name>C5FE69_ARTOC</name>
<keyword evidence="1" id="KW-0812">Transmembrane</keyword>
<gene>
    <name evidence="3" type="ORF">MCYG_00991</name>
</gene>
<dbReference type="AlphaFoldDB" id="C5FE69"/>
<evidence type="ECO:0000256" key="1">
    <source>
        <dbReference type="SAM" id="Phobius"/>
    </source>
</evidence>
<dbReference type="InterPro" id="IPR036298">
    <property type="entry name" value="Chalcone_isomerase_sf"/>
</dbReference>
<proteinExistence type="predicted"/>
<dbReference type="GO" id="GO:0016872">
    <property type="term" value="F:intramolecular lyase activity"/>
    <property type="evidence" value="ECO:0007669"/>
    <property type="project" value="InterPro"/>
</dbReference>
<dbReference type="PANTHER" id="PTHR47284">
    <property type="entry name" value="FATTY-ACID-BINDING PROTEIN 2"/>
    <property type="match status" value="1"/>
</dbReference>
<dbReference type="Proteomes" id="UP000002035">
    <property type="component" value="Unassembled WGS sequence"/>
</dbReference>
<dbReference type="InterPro" id="IPR016087">
    <property type="entry name" value="Chalcone_isomerase"/>
</dbReference>
<protein>
    <recommendedName>
        <fullName evidence="2">Chalcone isomerase domain-containing protein</fullName>
    </recommendedName>
</protein>
<dbReference type="InterPro" id="IPR016088">
    <property type="entry name" value="Chalcone_isomerase_3-sand"/>
</dbReference>
<sequence length="437" mass="47171">MNSLPPSLHISLCRQLTQCSRRNLLRQQPRWLSTSHTPRAAASTAKTATRESVRYSTKTARDQHVQHKRSMAISAAGLVACAIAMYGAVTYYFPSGLDAETNPNDKQDKAKNGGAIKLEGPAGAGMNESSTVIIDGIEQVPTGNSTIPNFPKTIRLPKTIDTGNPDVRIGDELPISDNVNDKTADEYQLLGLGLRTVSFLSIQVYVVGLYIATADIPALQARLIQHGANPVVPGVAPTDAGPAATSLVPHEREALQTSLLEAEKGEQIMDHILRQGGIRTVFRIVPTRNTDFLHLRDGWVRAITARAQKANSRVKQLAGGEKSGTPVNTEFEDDSFGASLAEFKKLLGGGVRKNVPKGQTLLLLRDKLGGLGMVYQPGETKPMTWLGRVGDERIGRLVWLNYLAGKTVASESARKNIIDGMMGIVGRPIGTVEMKVV</sequence>
<evidence type="ECO:0000259" key="2">
    <source>
        <dbReference type="Pfam" id="PF16035"/>
    </source>
</evidence>
<feature type="transmembrane region" description="Helical" evidence="1">
    <location>
        <begin position="71"/>
        <end position="93"/>
    </location>
</feature>
<dbReference type="PANTHER" id="PTHR47284:SF3">
    <property type="entry name" value="FATTY-ACID-BINDING PROTEIN 2"/>
    <property type="match status" value="1"/>
</dbReference>
<accession>C5FE69</accession>
<reference evidence="4" key="1">
    <citation type="journal article" date="2012" name="MBio">
        <title>Comparative genome analysis of Trichophyton rubrum and related dermatophytes reveals candidate genes involved in infection.</title>
        <authorList>
            <person name="Martinez D.A."/>
            <person name="Oliver B.G."/>
            <person name="Graeser Y."/>
            <person name="Goldberg J.M."/>
            <person name="Li W."/>
            <person name="Martinez-Rossi N.M."/>
            <person name="Monod M."/>
            <person name="Shelest E."/>
            <person name="Barton R.C."/>
            <person name="Birch E."/>
            <person name="Brakhage A.A."/>
            <person name="Chen Z."/>
            <person name="Gurr S.J."/>
            <person name="Heiman D."/>
            <person name="Heitman J."/>
            <person name="Kosti I."/>
            <person name="Rossi A."/>
            <person name="Saif S."/>
            <person name="Samalova M."/>
            <person name="Saunders C.W."/>
            <person name="Shea T."/>
            <person name="Summerbell R.C."/>
            <person name="Xu J."/>
            <person name="Young S."/>
            <person name="Zeng Q."/>
            <person name="Birren B.W."/>
            <person name="Cuomo C.A."/>
            <person name="White T.C."/>
        </authorList>
    </citation>
    <scope>NUCLEOTIDE SEQUENCE [LARGE SCALE GENOMIC DNA]</scope>
    <source>
        <strain evidence="4">ATCC MYA-4605 / CBS 113480</strain>
    </source>
</reference>
<dbReference type="EMBL" id="DS995701">
    <property type="protein sequence ID" value="EEQ28103.1"/>
    <property type="molecule type" value="Genomic_DNA"/>
</dbReference>
<dbReference type="STRING" id="554155.C5FE69"/>
<evidence type="ECO:0000313" key="3">
    <source>
        <dbReference type="EMBL" id="EEQ28103.1"/>
    </source>
</evidence>
<dbReference type="OMA" id="FMHLRDG"/>
<dbReference type="SUPFAM" id="SSF54626">
    <property type="entry name" value="Chalcone isomerase"/>
    <property type="match status" value="1"/>
</dbReference>
<keyword evidence="1" id="KW-0472">Membrane</keyword>
<dbReference type="VEuPathDB" id="FungiDB:MCYG_00991"/>
<dbReference type="GeneID" id="9223624"/>
<keyword evidence="4" id="KW-1185">Reference proteome</keyword>
<dbReference type="HOGENOM" id="CLU_038840_1_1_1"/>
<dbReference type="OrthoDB" id="18193at2759"/>
<dbReference type="eggNOG" id="ENOG502RGD3">
    <property type="taxonomic scope" value="Eukaryota"/>
</dbReference>
<feature type="domain" description="Chalcone isomerase" evidence="2">
    <location>
        <begin position="185"/>
        <end position="418"/>
    </location>
</feature>
<dbReference type="Gene3D" id="3.50.70.10">
    <property type="match status" value="1"/>
</dbReference>
<keyword evidence="1" id="KW-1133">Transmembrane helix</keyword>
<dbReference type="Pfam" id="PF16035">
    <property type="entry name" value="Chalcone_2"/>
    <property type="match status" value="1"/>
</dbReference>
<organism evidence="3 4">
    <name type="scientific">Arthroderma otae (strain ATCC MYA-4605 / CBS 113480)</name>
    <name type="common">Microsporum canis</name>
    <dbReference type="NCBI Taxonomy" id="554155"/>
    <lineage>
        <taxon>Eukaryota</taxon>
        <taxon>Fungi</taxon>
        <taxon>Dikarya</taxon>
        <taxon>Ascomycota</taxon>
        <taxon>Pezizomycotina</taxon>
        <taxon>Eurotiomycetes</taxon>
        <taxon>Eurotiomycetidae</taxon>
        <taxon>Onygenales</taxon>
        <taxon>Arthrodermataceae</taxon>
        <taxon>Microsporum</taxon>
    </lineage>
</organism>